<dbReference type="GO" id="GO:0005737">
    <property type="term" value="C:cytoplasm"/>
    <property type="evidence" value="ECO:0007669"/>
    <property type="project" value="UniProtKB-SubCell"/>
</dbReference>
<keyword evidence="10 18" id="KW-0133">Cell shape</keyword>
<keyword evidence="14 18" id="KW-0961">Cell wall biogenesis/degradation</keyword>
<dbReference type="Proteomes" id="UP000291301">
    <property type="component" value="Unassembled WGS sequence"/>
</dbReference>
<sequence>MARSCLTIILAAGQGTRMKSPLPKVLHPLAGKALVQHVADAAISAGTTKIAMVVGHGADEVREALNGQFDQMNYFVQDRQLGTGHAVLAARSAIAEGYDDVVVLFGDTPLVRPIVLEAARRRLADGADVVVVGFRPEDPTGYGRLIEKDGRLRAIREEKDASHEERLITFCNGGIMAFSGTRVLSLLDAIGNDNAKGEFYMTDAVEIAGGRDLKVMAIEASVEDVMGINTRVELAAAEAAWQRRRREELLLEGVSMTAPETVFLHHDTQISADVTVEPNVVFGPDVEVRTGARIRSFSHLEGALVGEGAEVGPFARLRPGASLGARSKVGNFCEVKKADVGAGAKINHLSYIGDAVIGAGANIGAGTITCNYDGFGKHLTEIGENAFVGSNSALVAPVSVGAGAYIASGSVITASVPADGVAFGRARQENKEGRAPELRARFAAAKEGKS</sequence>
<proteinExistence type="inferred from homology"/>
<dbReference type="GO" id="GO:0009252">
    <property type="term" value="P:peptidoglycan biosynthetic process"/>
    <property type="evidence" value="ECO:0007669"/>
    <property type="project" value="UniProtKB-UniRule"/>
</dbReference>
<comment type="pathway">
    <text evidence="18">Bacterial outer membrane biogenesis; LPS lipid A biosynthesis.</text>
</comment>
<comment type="catalytic activity">
    <reaction evidence="15 18">
        <text>alpha-D-glucosamine 1-phosphate + acetyl-CoA = N-acetyl-alpha-D-glucosamine 1-phosphate + CoA + H(+)</text>
        <dbReference type="Rhea" id="RHEA:13725"/>
        <dbReference type="ChEBI" id="CHEBI:15378"/>
        <dbReference type="ChEBI" id="CHEBI:57287"/>
        <dbReference type="ChEBI" id="CHEBI:57288"/>
        <dbReference type="ChEBI" id="CHEBI:57776"/>
        <dbReference type="ChEBI" id="CHEBI:58516"/>
        <dbReference type="EC" id="2.3.1.157"/>
    </reaction>
</comment>
<dbReference type="InterPro" id="IPR001451">
    <property type="entry name" value="Hexapep"/>
</dbReference>
<feature type="binding site" evidence="18">
    <location>
        <position position="172"/>
    </location>
    <ligand>
        <name>UDP-N-acetyl-alpha-D-glucosamine</name>
        <dbReference type="ChEBI" id="CHEBI:57705"/>
    </ligand>
</feature>
<keyword evidence="8 18" id="KW-0677">Repeat</keyword>
<evidence type="ECO:0000313" key="20">
    <source>
        <dbReference type="EMBL" id="TCD13188.1"/>
    </source>
</evidence>
<feature type="binding site" evidence="18">
    <location>
        <position position="77"/>
    </location>
    <ligand>
        <name>UDP-N-acetyl-alpha-D-glucosamine</name>
        <dbReference type="ChEBI" id="CHEBI:57705"/>
    </ligand>
</feature>
<comment type="caution">
    <text evidence="20">The sequence shown here is derived from an EMBL/GenBank/DDBJ whole genome shotgun (WGS) entry which is preliminary data.</text>
</comment>
<evidence type="ECO:0000256" key="5">
    <source>
        <dbReference type="ARBA" id="ARBA00022679"/>
    </source>
</evidence>
<evidence type="ECO:0000256" key="16">
    <source>
        <dbReference type="ARBA" id="ARBA00048493"/>
    </source>
</evidence>
<dbReference type="SUPFAM" id="SSF51161">
    <property type="entry name" value="Trimeric LpxA-like enzymes"/>
    <property type="match status" value="1"/>
</dbReference>
<feature type="binding site" evidence="18">
    <location>
        <position position="390"/>
    </location>
    <ligand>
        <name>acetyl-CoA</name>
        <dbReference type="ChEBI" id="CHEBI:57288"/>
    </ligand>
</feature>
<feature type="active site" description="Proton acceptor" evidence="18">
    <location>
        <position position="348"/>
    </location>
</feature>
<evidence type="ECO:0000256" key="15">
    <source>
        <dbReference type="ARBA" id="ARBA00048247"/>
    </source>
</evidence>
<evidence type="ECO:0000256" key="3">
    <source>
        <dbReference type="ARBA" id="ARBA00007947"/>
    </source>
</evidence>
<dbReference type="UniPathway" id="UPA00973"/>
<feature type="domain" description="MobA-like NTP transferase" evidence="19">
    <location>
        <begin position="8"/>
        <end position="140"/>
    </location>
</feature>
<evidence type="ECO:0000256" key="9">
    <source>
        <dbReference type="ARBA" id="ARBA00022842"/>
    </source>
</evidence>
<dbReference type="CDD" id="cd02540">
    <property type="entry name" value="GT2_GlmU_N_bac"/>
    <property type="match status" value="1"/>
</dbReference>
<comment type="catalytic activity">
    <reaction evidence="16 18">
        <text>N-acetyl-alpha-D-glucosamine 1-phosphate + UTP + H(+) = UDP-N-acetyl-alpha-D-glucosamine + diphosphate</text>
        <dbReference type="Rhea" id="RHEA:13509"/>
        <dbReference type="ChEBI" id="CHEBI:15378"/>
        <dbReference type="ChEBI" id="CHEBI:33019"/>
        <dbReference type="ChEBI" id="CHEBI:46398"/>
        <dbReference type="ChEBI" id="CHEBI:57705"/>
        <dbReference type="ChEBI" id="CHEBI:57776"/>
        <dbReference type="EC" id="2.7.7.23"/>
    </reaction>
</comment>
<evidence type="ECO:0000256" key="18">
    <source>
        <dbReference type="HAMAP-Rule" id="MF_01631"/>
    </source>
</evidence>
<comment type="similarity">
    <text evidence="2 18">In the C-terminal section; belongs to the transferase hexapeptide repeat family.</text>
</comment>
<evidence type="ECO:0000256" key="17">
    <source>
        <dbReference type="ARBA" id="ARBA00049628"/>
    </source>
</evidence>
<dbReference type="InterPro" id="IPR005882">
    <property type="entry name" value="Bifunctional_GlmU"/>
</dbReference>
<comment type="subunit">
    <text evidence="18">Homotrimer.</text>
</comment>
<keyword evidence="6 18" id="KW-0548">Nucleotidyltransferase</keyword>
<dbReference type="GO" id="GO:0006048">
    <property type="term" value="P:UDP-N-acetylglucosamine biosynthetic process"/>
    <property type="evidence" value="ECO:0007669"/>
    <property type="project" value="UniProtKB-UniPathway"/>
</dbReference>
<dbReference type="GO" id="GO:0000287">
    <property type="term" value="F:magnesium ion binding"/>
    <property type="evidence" value="ECO:0007669"/>
    <property type="project" value="UniProtKB-UniRule"/>
</dbReference>
<feature type="binding site" evidence="18">
    <location>
        <position position="425"/>
    </location>
    <ligand>
        <name>acetyl-CoA</name>
        <dbReference type="ChEBI" id="CHEBI:57288"/>
    </ligand>
</feature>
<keyword evidence="4 18" id="KW-0963">Cytoplasm</keyword>
<feature type="binding site" evidence="18">
    <location>
        <position position="336"/>
    </location>
    <ligand>
        <name>UDP-N-acetyl-alpha-D-glucosamine</name>
        <dbReference type="ChEBI" id="CHEBI:57705"/>
    </ligand>
</feature>
<dbReference type="Pfam" id="PF00132">
    <property type="entry name" value="Hexapep"/>
    <property type="match status" value="1"/>
</dbReference>
<dbReference type="InterPro" id="IPR018357">
    <property type="entry name" value="Hexapep_transf_CS"/>
</dbReference>
<dbReference type="HAMAP" id="MF_01631">
    <property type="entry name" value="GlmU"/>
    <property type="match status" value="1"/>
</dbReference>
<comment type="cofactor">
    <cofactor evidence="18">
        <name>Mg(2+)</name>
        <dbReference type="ChEBI" id="CHEBI:18420"/>
    </cofactor>
    <text evidence="18">Binds 1 Mg(2+) ion per subunit.</text>
</comment>
<evidence type="ECO:0000256" key="7">
    <source>
        <dbReference type="ARBA" id="ARBA00022723"/>
    </source>
</evidence>
<dbReference type="GO" id="GO:0009245">
    <property type="term" value="P:lipid A biosynthetic process"/>
    <property type="evidence" value="ECO:0007669"/>
    <property type="project" value="UniProtKB-UniRule"/>
</dbReference>
<evidence type="ECO:0000259" key="19">
    <source>
        <dbReference type="Pfam" id="PF12804"/>
    </source>
</evidence>
<feature type="binding site" evidence="18">
    <location>
        <position position="365"/>
    </location>
    <ligand>
        <name>acetyl-CoA</name>
        <dbReference type="ChEBI" id="CHEBI:57288"/>
    </ligand>
</feature>
<dbReference type="EMBL" id="SJST01000006">
    <property type="protein sequence ID" value="TCD13188.1"/>
    <property type="molecule type" value="Genomic_DNA"/>
</dbReference>
<reference evidence="20 21" key="1">
    <citation type="journal article" date="2015" name="Antonie Van Leeuwenhoek">
        <title>Oricola cellulosilytica gen. nov., sp. nov., a cellulose-degrading bacterium of the family Phyllobacteriaceae isolated from surface seashore water, and emended descriptions of Mesorhizobium loti and Phyllobacterium myrsinacearum.</title>
        <authorList>
            <person name="Hameed A."/>
            <person name="Shahina M."/>
            <person name="Lai W.A."/>
            <person name="Lin S.Y."/>
            <person name="Young L.S."/>
            <person name="Liu Y.C."/>
            <person name="Hsu Y.H."/>
            <person name="Young C.C."/>
        </authorList>
    </citation>
    <scope>NUCLEOTIDE SEQUENCE [LARGE SCALE GENOMIC DNA]</scope>
    <source>
        <strain evidence="20 21">KCTC 52183</strain>
    </source>
</reference>
<feature type="binding site" evidence="18">
    <location>
        <position position="229"/>
    </location>
    <ligand>
        <name>UDP-N-acetyl-alpha-D-glucosamine</name>
        <dbReference type="ChEBI" id="CHEBI:57705"/>
    </ligand>
</feature>
<comment type="function">
    <text evidence="17 18">Catalyzes the last two sequential reactions in the de novo biosynthetic pathway for UDP-N-acetylglucosamine (UDP-GlcNAc). The C-terminal domain catalyzes the transfer of acetyl group from acetyl coenzyme A to glucosamine-1-phosphate (GlcN-1-P) to produce N-acetylglucosamine-1-phosphate (GlcNAc-1-P), which is converted into UDP-GlcNAc by the transfer of uridine 5-monophosphate (from uridine 5-triphosphate), a reaction catalyzed by the N-terminal domain.</text>
</comment>
<dbReference type="UniPathway" id="UPA00113">
    <property type="reaction ID" value="UER00532"/>
</dbReference>
<feature type="binding site" evidence="18">
    <location>
        <begin position="82"/>
        <end position="83"/>
    </location>
    <ligand>
        <name>UDP-N-acetyl-alpha-D-glucosamine</name>
        <dbReference type="ChEBI" id="CHEBI:57705"/>
    </ligand>
</feature>
<keyword evidence="7 18" id="KW-0479">Metal-binding</keyword>
<evidence type="ECO:0000256" key="1">
    <source>
        <dbReference type="ARBA" id="ARBA00004496"/>
    </source>
</evidence>
<comment type="similarity">
    <text evidence="3 18">In the N-terminal section; belongs to the N-acetylglucosamine-1-phosphate uridyltransferase family.</text>
</comment>
<feature type="binding site" evidence="18">
    <location>
        <position position="408"/>
    </location>
    <ligand>
        <name>acetyl-CoA</name>
        <dbReference type="ChEBI" id="CHEBI:57288"/>
    </ligand>
</feature>
<evidence type="ECO:0000256" key="6">
    <source>
        <dbReference type="ARBA" id="ARBA00022695"/>
    </source>
</evidence>
<evidence type="ECO:0000256" key="13">
    <source>
        <dbReference type="ARBA" id="ARBA00023315"/>
    </source>
</evidence>
<dbReference type="NCBIfam" id="NF010933">
    <property type="entry name" value="PRK14353.1"/>
    <property type="match status" value="1"/>
</dbReference>
<evidence type="ECO:0000256" key="10">
    <source>
        <dbReference type="ARBA" id="ARBA00022960"/>
    </source>
</evidence>
<feature type="binding site" evidence="18">
    <location>
        <begin position="10"/>
        <end position="13"/>
    </location>
    <ligand>
        <name>UDP-N-acetyl-alpha-D-glucosamine</name>
        <dbReference type="ChEBI" id="CHEBI:57705"/>
    </ligand>
</feature>
<dbReference type="Pfam" id="PF12804">
    <property type="entry name" value="NTP_transf_3"/>
    <property type="match status" value="1"/>
</dbReference>
<keyword evidence="21" id="KW-1185">Reference proteome</keyword>
<dbReference type="PROSITE" id="PS00101">
    <property type="entry name" value="HEXAPEP_TRANSFERASES"/>
    <property type="match status" value="1"/>
</dbReference>
<gene>
    <name evidence="18 20" type="primary">glmU</name>
    <name evidence="20" type="ORF">E0D97_14390</name>
</gene>
<feature type="binding site" evidence="18">
    <location>
        <position position="24"/>
    </location>
    <ligand>
        <name>UDP-N-acetyl-alpha-D-glucosamine</name>
        <dbReference type="ChEBI" id="CHEBI:57705"/>
    </ligand>
</feature>
<accession>A0A4R0PB39</accession>
<protein>
    <recommendedName>
        <fullName evidence="18">Bifunctional protein GlmU</fullName>
    </recommendedName>
    <domain>
        <recommendedName>
            <fullName evidence="18">UDP-N-acetylglucosamine pyrophosphorylase</fullName>
            <ecNumber evidence="18">2.7.7.23</ecNumber>
        </recommendedName>
        <alternativeName>
            <fullName evidence="18">N-acetylglucosamine-1-phosphate uridyltransferase</fullName>
        </alternativeName>
    </domain>
    <domain>
        <recommendedName>
            <fullName evidence="18">Glucosamine-1-phosphate N-acetyltransferase</fullName>
            <ecNumber evidence="18">2.3.1.157</ecNumber>
        </recommendedName>
    </domain>
</protein>
<dbReference type="PANTHER" id="PTHR43584">
    <property type="entry name" value="NUCLEOTIDYL TRANSFERASE"/>
    <property type="match status" value="1"/>
</dbReference>
<feature type="binding site" evidence="18">
    <location>
        <position position="157"/>
    </location>
    <ligand>
        <name>UDP-N-acetyl-alpha-D-glucosamine</name>
        <dbReference type="ChEBI" id="CHEBI:57705"/>
    </ligand>
</feature>
<dbReference type="GO" id="GO:0000902">
    <property type="term" value="P:cell morphogenesis"/>
    <property type="evidence" value="ECO:0007669"/>
    <property type="project" value="UniProtKB-UniRule"/>
</dbReference>
<feature type="binding site" evidence="18">
    <location>
        <position position="143"/>
    </location>
    <ligand>
        <name>UDP-N-acetyl-alpha-D-glucosamine</name>
        <dbReference type="ChEBI" id="CHEBI:57705"/>
    </ligand>
</feature>
<dbReference type="GO" id="GO:0003977">
    <property type="term" value="F:UDP-N-acetylglucosamine diphosphorylase activity"/>
    <property type="evidence" value="ECO:0007669"/>
    <property type="project" value="UniProtKB-UniRule"/>
</dbReference>
<dbReference type="EC" id="2.3.1.157" evidence="18"/>
<feature type="binding site" evidence="18">
    <location>
        <position position="229"/>
    </location>
    <ligand>
        <name>Mg(2+)</name>
        <dbReference type="ChEBI" id="CHEBI:18420"/>
    </ligand>
</feature>
<dbReference type="GO" id="GO:0016020">
    <property type="term" value="C:membrane"/>
    <property type="evidence" value="ECO:0007669"/>
    <property type="project" value="GOC"/>
</dbReference>
<dbReference type="InterPro" id="IPR029044">
    <property type="entry name" value="Nucleotide-diphossugar_trans"/>
</dbReference>
<evidence type="ECO:0000313" key="21">
    <source>
        <dbReference type="Proteomes" id="UP000291301"/>
    </source>
</evidence>
<comment type="caution">
    <text evidence="18">Lacks conserved residue(s) required for the propagation of feature annotation.</text>
</comment>
<keyword evidence="12 18" id="KW-0511">Multifunctional enzyme</keyword>
<dbReference type="GO" id="GO:0008360">
    <property type="term" value="P:regulation of cell shape"/>
    <property type="evidence" value="ECO:0007669"/>
    <property type="project" value="UniProtKB-KW"/>
</dbReference>
<dbReference type="Gene3D" id="3.90.550.10">
    <property type="entry name" value="Spore Coat Polysaccharide Biosynthesis Protein SpsA, Chain A"/>
    <property type="match status" value="1"/>
</dbReference>
<keyword evidence="5 18" id="KW-0808">Transferase</keyword>
<dbReference type="PANTHER" id="PTHR43584:SF3">
    <property type="entry name" value="BIFUNCTIONAL PROTEIN GLMU"/>
    <property type="match status" value="1"/>
</dbReference>
<comment type="pathway">
    <text evidence="18">Nucleotide-sugar biosynthesis; UDP-N-acetyl-alpha-D-glucosamine biosynthesis; N-acetyl-alpha-D-glucosamine 1-phosphate from alpha-D-glucosamine 6-phosphate (route II): step 2/2.</text>
</comment>
<evidence type="ECO:0000256" key="12">
    <source>
        <dbReference type="ARBA" id="ARBA00023268"/>
    </source>
</evidence>
<feature type="region of interest" description="Linker" evidence="18">
    <location>
        <begin position="232"/>
        <end position="252"/>
    </location>
</feature>
<comment type="subcellular location">
    <subcellularLocation>
        <location evidence="1 18">Cytoplasm</location>
    </subcellularLocation>
</comment>
<dbReference type="CDD" id="cd03353">
    <property type="entry name" value="LbH_GlmU_C"/>
    <property type="match status" value="1"/>
</dbReference>
<dbReference type="InterPro" id="IPR011004">
    <property type="entry name" value="Trimer_LpxA-like_sf"/>
</dbReference>
<dbReference type="GO" id="GO:0071555">
    <property type="term" value="P:cell wall organization"/>
    <property type="evidence" value="ECO:0007669"/>
    <property type="project" value="UniProtKB-KW"/>
</dbReference>
<dbReference type="OrthoDB" id="9775031at2"/>
<feature type="binding site" evidence="18">
    <location>
        <position position="107"/>
    </location>
    <ligand>
        <name>Mg(2+)</name>
        <dbReference type="ChEBI" id="CHEBI:18420"/>
    </ligand>
</feature>
<feature type="binding site" evidence="18">
    <location>
        <begin position="371"/>
        <end position="372"/>
    </location>
    <ligand>
        <name>acetyl-CoA</name>
        <dbReference type="ChEBI" id="CHEBI:57288"/>
    </ligand>
</feature>
<feature type="binding site" evidence="18">
    <location>
        <position position="351"/>
    </location>
    <ligand>
        <name>UDP-N-acetyl-alpha-D-glucosamine</name>
        <dbReference type="ChEBI" id="CHEBI:57705"/>
    </ligand>
</feature>
<organism evidence="20 21">
    <name type="scientific">Oricola cellulosilytica</name>
    <dbReference type="NCBI Taxonomy" id="1429082"/>
    <lineage>
        <taxon>Bacteria</taxon>
        <taxon>Pseudomonadati</taxon>
        <taxon>Pseudomonadota</taxon>
        <taxon>Alphaproteobacteria</taxon>
        <taxon>Hyphomicrobiales</taxon>
        <taxon>Ahrensiaceae</taxon>
        <taxon>Oricola</taxon>
    </lineage>
</organism>
<keyword evidence="11 18" id="KW-0573">Peptidoglycan synthesis</keyword>
<feature type="binding site" evidence="18">
    <location>
        <position position="362"/>
    </location>
    <ligand>
        <name>UDP-N-acetyl-alpha-D-glucosamine</name>
        <dbReference type="ChEBI" id="CHEBI:57705"/>
    </ligand>
</feature>
<dbReference type="InterPro" id="IPR025877">
    <property type="entry name" value="MobA-like_NTP_Trfase"/>
</dbReference>
<name>A0A4R0PB39_9HYPH</name>
<dbReference type="EC" id="2.7.7.23" evidence="18"/>
<dbReference type="RefSeq" id="WP_131570151.1">
    <property type="nucleotide sequence ID" value="NZ_JAINFK010000005.1"/>
</dbReference>
<feature type="binding site" evidence="18">
    <location>
        <position position="318"/>
    </location>
    <ligand>
        <name>UDP-N-acetyl-alpha-D-glucosamine</name>
        <dbReference type="ChEBI" id="CHEBI:57705"/>
    </ligand>
</feature>
<evidence type="ECO:0000256" key="14">
    <source>
        <dbReference type="ARBA" id="ARBA00023316"/>
    </source>
</evidence>
<dbReference type="InterPro" id="IPR050065">
    <property type="entry name" value="GlmU-like"/>
</dbReference>
<dbReference type="AlphaFoldDB" id="A0A4R0PB39"/>
<feature type="region of interest" description="Pyrophosphorylase" evidence="18">
    <location>
        <begin position="1"/>
        <end position="231"/>
    </location>
</feature>
<feature type="region of interest" description="N-acetyltransferase" evidence="18">
    <location>
        <begin position="253"/>
        <end position="450"/>
    </location>
</feature>
<evidence type="ECO:0000256" key="4">
    <source>
        <dbReference type="ARBA" id="ARBA00022490"/>
    </source>
</evidence>
<dbReference type="InterPro" id="IPR038009">
    <property type="entry name" value="GlmU_C_LbH"/>
</dbReference>
<evidence type="ECO:0000256" key="8">
    <source>
        <dbReference type="ARBA" id="ARBA00022737"/>
    </source>
</evidence>
<keyword evidence="13 18" id="KW-0012">Acyltransferase</keyword>
<comment type="pathway">
    <text evidence="18">Nucleotide-sugar biosynthesis; UDP-N-acetyl-alpha-D-glucosamine biosynthesis; UDP-N-acetyl-alpha-D-glucosamine from N-acetyl-alpha-D-glucosamine 1-phosphate: step 1/1.</text>
</comment>
<evidence type="ECO:0000256" key="11">
    <source>
        <dbReference type="ARBA" id="ARBA00022984"/>
    </source>
</evidence>
<keyword evidence="9 18" id="KW-0460">Magnesium</keyword>
<dbReference type="GO" id="GO:0019134">
    <property type="term" value="F:glucosamine-1-phosphate N-acetyltransferase activity"/>
    <property type="evidence" value="ECO:0007669"/>
    <property type="project" value="UniProtKB-UniRule"/>
</dbReference>
<dbReference type="NCBIfam" id="TIGR01173">
    <property type="entry name" value="glmU"/>
    <property type="match status" value="1"/>
</dbReference>
<dbReference type="SUPFAM" id="SSF53448">
    <property type="entry name" value="Nucleotide-diphospho-sugar transferases"/>
    <property type="match status" value="1"/>
</dbReference>
<evidence type="ECO:0000256" key="2">
    <source>
        <dbReference type="ARBA" id="ARBA00007707"/>
    </source>
</evidence>
<dbReference type="Gene3D" id="2.160.10.10">
    <property type="entry name" value="Hexapeptide repeat proteins"/>
    <property type="match status" value="1"/>
</dbReference>